<dbReference type="EMBL" id="CP011568">
    <property type="protein sequence ID" value="AKJ69934.1"/>
    <property type="molecule type" value="Genomic_DNA"/>
</dbReference>
<dbReference type="OrthoDB" id="3034217at2"/>
<organism evidence="2 3">
    <name type="scientific">Pandoraea thiooxydans</name>
    <dbReference type="NCBI Taxonomy" id="445709"/>
    <lineage>
        <taxon>Bacteria</taxon>
        <taxon>Pseudomonadati</taxon>
        <taxon>Pseudomonadota</taxon>
        <taxon>Betaproteobacteria</taxon>
        <taxon>Burkholderiales</taxon>
        <taxon>Burkholderiaceae</taxon>
        <taxon>Pandoraea</taxon>
    </lineage>
</organism>
<dbReference type="AlphaFoldDB" id="A0A0G3EVB6"/>
<gene>
    <name evidence="2" type="ORF">ABW99_18705</name>
</gene>
<dbReference type="Proteomes" id="UP000036700">
    <property type="component" value="Chromosome"/>
</dbReference>
<proteinExistence type="predicted"/>
<dbReference type="PATRIC" id="fig|445709.3.peg.3936"/>
<dbReference type="GO" id="GO:0046872">
    <property type="term" value="F:metal ion binding"/>
    <property type="evidence" value="ECO:0007669"/>
    <property type="project" value="TreeGrafter"/>
</dbReference>
<dbReference type="RefSeq" id="WP_047215841.1">
    <property type="nucleotide sequence ID" value="NZ_CP011568.3"/>
</dbReference>
<dbReference type="InterPro" id="IPR023577">
    <property type="entry name" value="CYTH_domain"/>
</dbReference>
<keyword evidence="3" id="KW-1185">Reference proteome</keyword>
<dbReference type="PANTHER" id="PTHR39569:SF1">
    <property type="entry name" value="INORGANIC TRIPHOSPHATASE"/>
    <property type="match status" value="1"/>
</dbReference>
<dbReference type="Pfam" id="PF01928">
    <property type="entry name" value="CYTH"/>
    <property type="match status" value="1"/>
</dbReference>
<dbReference type="SMART" id="SM01118">
    <property type="entry name" value="CYTH"/>
    <property type="match status" value="1"/>
</dbReference>
<protein>
    <recommendedName>
        <fullName evidence="1">CYTH domain-containing protein</fullName>
    </recommendedName>
</protein>
<dbReference type="GO" id="GO:0050355">
    <property type="term" value="F:inorganic triphosphate phosphatase activity"/>
    <property type="evidence" value="ECO:0007669"/>
    <property type="project" value="InterPro"/>
</dbReference>
<evidence type="ECO:0000313" key="3">
    <source>
        <dbReference type="Proteomes" id="UP000036700"/>
    </source>
</evidence>
<dbReference type="PANTHER" id="PTHR39569">
    <property type="entry name" value="INORGANIC TRIPHOSPHATASE"/>
    <property type="match status" value="1"/>
</dbReference>
<dbReference type="InterPro" id="IPR039013">
    <property type="entry name" value="YgiF"/>
</dbReference>
<reference evidence="3" key="1">
    <citation type="submission" date="2015-06" db="EMBL/GenBank/DDBJ databases">
        <authorList>
            <person name="Lim Y.L."/>
            <person name="Ee R."/>
            <person name="Yong D."/>
            <person name="How K.Y."/>
            <person name="Yin W.F."/>
            <person name="Chan K.G."/>
        </authorList>
    </citation>
    <scope>NUCLEOTIDE SEQUENCE [LARGE SCALE GENOMIC DNA]</scope>
    <source>
        <strain evidence="3">DSM 25325</strain>
    </source>
</reference>
<feature type="domain" description="CYTH" evidence="1">
    <location>
        <begin position="2"/>
        <end position="220"/>
    </location>
</feature>
<sequence>MAIEREIKLAVPAGDTGLPSALADYFGGRADMRAGAPQHLINRYFDTPDLRLSQAAAALRLRYVERGGTGRWLQTLKSSGTSAGGLHVRHEWELPLAHGELDIAALLEVCDAPGIAATLRGIAAELRPLFETNFHRQIWTLSHVGAPLEIALDQGEITVERDGVSHRDPLCELELELASQDASGEAALQAVAADLRQRFPGLHPDDTSKAERGYRLRQHVLHNALNQRG</sequence>
<dbReference type="SUPFAM" id="SSF55154">
    <property type="entry name" value="CYTH-like phosphatases"/>
    <property type="match status" value="1"/>
</dbReference>
<dbReference type="PROSITE" id="PS51707">
    <property type="entry name" value="CYTH"/>
    <property type="match status" value="1"/>
</dbReference>
<accession>A0A0G3EVB6</accession>
<dbReference type="STRING" id="445709.ABW99_18705"/>
<dbReference type="KEGG" id="ptx:ABW99_18705"/>
<evidence type="ECO:0000313" key="2">
    <source>
        <dbReference type="EMBL" id="AKJ69934.1"/>
    </source>
</evidence>
<dbReference type="InterPro" id="IPR033469">
    <property type="entry name" value="CYTH-like_dom_sf"/>
</dbReference>
<name>A0A0G3EVB6_9BURK</name>
<dbReference type="CDD" id="cd07756">
    <property type="entry name" value="CYTH-like_Pase_CHAD"/>
    <property type="match status" value="1"/>
</dbReference>
<dbReference type="Gene3D" id="2.40.320.10">
    <property type="entry name" value="Hypothetical Protein Pfu-838710-001"/>
    <property type="match status" value="1"/>
</dbReference>
<evidence type="ECO:0000259" key="1">
    <source>
        <dbReference type="PROSITE" id="PS51707"/>
    </source>
</evidence>